<feature type="domain" description="FZ" evidence="5">
    <location>
        <begin position="70"/>
        <end position="189"/>
    </location>
</feature>
<gene>
    <name evidence="6" type="primary">FZD5_1</name>
    <name evidence="6" type="ORF">DERF_002883</name>
</gene>
<keyword evidence="4" id="KW-0812">Transmembrane</keyword>
<dbReference type="PANTHER" id="PTHR11309:SF126">
    <property type="entry name" value="FRIZZLED-2"/>
    <property type="match status" value="1"/>
</dbReference>
<dbReference type="Pfam" id="PF01392">
    <property type="entry name" value="Fz"/>
    <property type="match status" value="1"/>
</dbReference>
<dbReference type="InterPro" id="IPR036790">
    <property type="entry name" value="Frizzled_dom_sf"/>
</dbReference>
<keyword evidence="7" id="KW-1185">Reference proteome</keyword>
<dbReference type="PANTHER" id="PTHR11309">
    <property type="entry name" value="FRIZZLED"/>
    <property type="match status" value="1"/>
</dbReference>
<dbReference type="Proteomes" id="UP000790347">
    <property type="component" value="Unassembled WGS sequence"/>
</dbReference>
<feature type="transmembrane region" description="Helical" evidence="4">
    <location>
        <begin position="34"/>
        <end position="53"/>
    </location>
</feature>
<dbReference type="PROSITE" id="PS50038">
    <property type="entry name" value="FZ"/>
    <property type="match status" value="1"/>
</dbReference>
<keyword evidence="1" id="KW-0217">Developmental protein</keyword>
<feature type="disulfide bond" evidence="3">
    <location>
        <begin position="75"/>
        <end position="136"/>
    </location>
</feature>
<comment type="caution">
    <text evidence="6">The sequence shown here is derived from an EMBL/GenBank/DDBJ whole genome shotgun (WGS) entry which is preliminary data.</text>
</comment>
<evidence type="ECO:0000313" key="6">
    <source>
        <dbReference type="EMBL" id="KAH9528973.1"/>
    </source>
</evidence>
<evidence type="ECO:0000256" key="2">
    <source>
        <dbReference type="ARBA" id="ARBA00023157"/>
    </source>
</evidence>
<reference evidence="6" key="1">
    <citation type="submission" date="2013-05" db="EMBL/GenBank/DDBJ databases">
        <authorList>
            <person name="Yim A.K.Y."/>
            <person name="Chan T.F."/>
            <person name="Ji K.M."/>
            <person name="Liu X.Y."/>
            <person name="Zhou J.W."/>
            <person name="Li R.Q."/>
            <person name="Yang K.Y."/>
            <person name="Li J."/>
            <person name="Li M."/>
            <person name="Law P.T.W."/>
            <person name="Wu Y.L."/>
            <person name="Cai Z.L."/>
            <person name="Qin H."/>
            <person name="Bao Y."/>
            <person name="Leung R.K.K."/>
            <person name="Ng P.K.S."/>
            <person name="Zou J."/>
            <person name="Zhong X.J."/>
            <person name="Ran P.X."/>
            <person name="Zhong N.S."/>
            <person name="Liu Z.G."/>
            <person name="Tsui S.K.W."/>
        </authorList>
    </citation>
    <scope>NUCLEOTIDE SEQUENCE</scope>
    <source>
        <strain evidence="6">Derf</strain>
        <tissue evidence="6">Whole organism</tissue>
    </source>
</reference>
<dbReference type="AlphaFoldDB" id="A0A922IDQ8"/>
<keyword evidence="2 3" id="KW-1015">Disulfide bond</keyword>
<proteinExistence type="predicted"/>
<feature type="disulfide bond" evidence="3">
    <location>
        <begin position="120"/>
        <end position="158"/>
    </location>
</feature>
<dbReference type="SMART" id="SM00063">
    <property type="entry name" value="FRI"/>
    <property type="match status" value="1"/>
</dbReference>
<reference evidence="6" key="2">
    <citation type="journal article" date="2022" name="Res Sq">
        <title>Comparative Genomics Reveals Insights into the Divergent Evolution of Astigmatic Mites and Household Pest Adaptations.</title>
        <authorList>
            <person name="Xiong Q."/>
            <person name="Wan A.T.-Y."/>
            <person name="Liu X.-Y."/>
            <person name="Fung C.S.-H."/>
            <person name="Xiao X."/>
            <person name="Malainual N."/>
            <person name="Hou J."/>
            <person name="Wang L."/>
            <person name="Wang M."/>
            <person name="Yang K."/>
            <person name="Cui Y."/>
            <person name="Leung E."/>
            <person name="Nong W."/>
            <person name="Shin S.-K."/>
            <person name="Au S."/>
            <person name="Jeong K.Y."/>
            <person name="Chew F.T."/>
            <person name="Hui J."/>
            <person name="Leung T.F."/>
            <person name="Tungtrongchitr A."/>
            <person name="Zhong N."/>
            <person name="Liu Z."/>
            <person name="Tsui S."/>
        </authorList>
    </citation>
    <scope>NUCLEOTIDE SEQUENCE</scope>
    <source>
        <strain evidence="6">Derf</strain>
        <tissue evidence="6">Whole organism</tissue>
    </source>
</reference>
<protein>
    <submittedName>
        <fullName evidence="6">G-protein coupled receptor Fz Smo</fullName>
    </submittedName>
</protein>
<feature type="disulfide bond" evidence="3">
    <location>
        <begin position="83"/>
        <end position="129"/>
    </location>
</feature>
<evidence type="ECO:0000256" key="3">
    <source>
        <dbReference type="PROSITE-ProRule" id="PRU00090"/>
    </source>
</evidence>
<name>A0A922IDQ8_DERFA</name>
<dbReference type="GO" id="GO:0042813">
    <property type="term" value="F:Wnt receptor activity"/>
    <property type="evidence" value="ECO:0007669"/>
    <property type="project" value="TreeGrafter"/>
</dbReference>
<dbReference type="GO" id="GO:0060070">
    <property type="term" value="P:canonical Wnt signaling pathway"/>
    <property type="evidence" value="ECO:0007669"/>
    <property type="project" value="TreeGrafter"/>
</dbReference>
<keyword evidence="4" id="KW-1133">Transmembrane helix</keyword>
<dbReference type="GO" id="GO:0017147">
    <property type="term" value="F:Wnt-protein binding"/>
    <property type="evidence" value="ECO:0007669"/>
    <property type="project" value="TreeGrafter"/>
</dbReference>
<evidence type="ECO:0000259" key="5">
    <source>
        <dbReference type="PROSITE" id="PS50038"/>
    </source>
</evidence>
<keyword evidence="6" id="KW-0675">Receptor</keyword>
<organism evidence="6 7">
    <name type="scientific">Dermatophagoides farinae</name>
    <name type="common">American house dust mite</name>
    <dbReference type="NCBI Taxonomy" id="6954"/>
    <lineage>
        <taxon>Eukaryota</taxon>
        <taxon>Metazoa</taxon>
        <taxon>Ecdysozoa</taxon>
        <taxon>Arthropoda</taxon>
        <taxon>Chelicerata</taxon>
        <taxon>Arachnida</taxon>
        <taxon>Acari</taxon>
        <taxon>Acariformes</taxon>
        <taxon>Sarcoptiformes</taxon>
        <taxon>Astigmata</taxon>
        <taxon>Psoroptidia</taxon>
        <taxon>Analgoidea</taxon>
        <taxon>Pyroglyphidae</taxon>
        <taxon>Dermatophagoidinae</taxon>
        <taxon>Dermatophagoides</taxon>
    </lineage>
</organism>
<feature type="disulfide bond" evidence="3">
    <location>
        <begin position="151"/>
        <end position="175"/>
    </location>
</feature>
<dbReference type="Gene3D" id="1.10.2000.10">
    <property type="entry name" value="Frizzled cysteine-rich domain"/>
    <property type="match status" value="1"/>
</dbReference>
<dbReference type="InterPro" id="IPR015526">
    <property type="entry name" value="Frizzled/SFRP"/>
</dbReference>
<keyword evidence="4" id="KW-0472">Membrane</keyword>
<dbReference type="SUPFAM" id="SSF63501">
    <property type="entry name" value="Frizzled cysteine-rich domain"/>
    <property type="match status" value="1"/>
</dbReference>
<dbReference type="GO" id="GO:0035567">
    <property type="term" value="P:non-canonical Wnt signaling pathway"/>
    <property type="evidence" value="ECO:0007669"/>
    <property type="project" value="TreeGrafter"/>
</dbReference>
<evidence type="ECO:0000256" key="4">
    <source>
        <dbReference type="SAM" id="Phobius"/>
    </source>
</evidence>
<sequence length="194" mass="22701">MITIITKGINVGEKYESLMKRTPPIKVNIMSSKFLGNFGGRLLVIMILNFWYYDPNVYFCQSMAILYDKNVRNRCEPIIIPMCANIGYTHTYMPNILEMETQQEAGLEVHQFWPLVHVNCSEDLRFFLCSIYTPICIEDYVGYIPSCRSVCERARIGCEPLLLQGGFQWPEQWRCNRFPIYGNRICMDPKKVRN</sequence>
<dbReference type="EMBL" id="ASGP02000001">
    <property type="protein sequence ID" value="KAH9528973.1"/>
    <property type="molecule type" value="Genomic_DNA"/>
</dbReference>
<dbReference type="GO" id="GO:0005886">
    <property type="term" value="C:plasma membrane"/>
    <property type="evidence" value="ECO:0007669"/>
    <property type="project" value="TreeGrafter"/>
</dbReference>
<accession>A0A922IDQ8</accession>
<dbReference type="InterPro" id="IPR020067">
    <property type="entry name" value="Frizzled_dom"/>
</dbReference>
<evidence type="ECO:0000313" key="7">
    <source>
        <dbReference type="Proteomes" id="UP000790347"/>
    </source>
</evidence>
<evidence type="ECO:0000256" key="1">
    <source>
        <dbReference type="ARBA" id="ARBA00022473"/>
    </source>
</evidence>
<comment type="caution">
    <text evidence="3">Lacks conserved residue(s) required for the propagation of feature annotation.</text>
</comment>